<keyword evidence="2" id="KW-0378">Hydrolase</keyword>
<dbReference type="GO" id="GO:0003723">
    <property type="term" value="F:RNA binding"/>
    <property type="evidence" value="ECO:0007669"/>
    <property type="project" value="InterPro"/>
</dbReference>
<evidence type="ECO:0000313" key="3">
    <source>
        <dbReference type="EMBL" id="GDY34083.1"/>
    </source>
</evidence>
<dbReference type="OrthoDB" id="5326845at2"/>
<accession>A0A4D4JJJ6</accession>
<keyword evidence="4" id="KW-1185">Reference proteome</keyword>
<dbReference type="SUPFAM" id="SSF53933">
    <property type="entry name" value="Microbial ribonucleases"/>
    <property type="match status" value="1"/>
</dbReference>
<organism evidence="3 4">
    <name type="scientific">Gandjariella thermophila</name>
    <dbReference type="NCBI Taxonomy" id="1931992"/>
    <lineage>
        <taxon>Bacteria</taxon>
        <taxon>Bacillati</taxon>
        <taxon>Actinomycetota</taxon>
        <taxon>Actinomycetes</taxon>
        <taxon>Pseudonocardiales</taxon>
        <taxon>Pseudonocardiaceae</taxon>
        <taxon>Gandjariella</taxon>
    </lineage>
</organism>
<evidence type="ECO:0000313" key="4">
    <source>
        <dbReference type="Proteomes" id="UP000298860"/>
    </source>
</evidence>
<evidence type="ECO:0000256" key="2">
    <source>
        <dbReference type="ARBA" id="ARBA00022801"/>
    </source>
</evidence>
<name>A0A4D4JJJ6_9PSEU</name>
<dbReference type="AlphaFoldDB" id="A0A4D4JJJ6"/>
<evidence type="ECO:0000256" key="1">
    <source>
        <dbReference type="ARBA" id="ARBA00022722"/>
    </source>
</evidence>
<reference evidence="4" key="1">
    <citation type="submission" date="2019-04" db="EMBL/GenBank/DDBJ databases">
        <title>Draft genome sequence of Pseudonocardiaceae bacterium SL3-2-4.</title>
        <authorList>
            <person name="Ningsih F."/>
            <person name="Yokota A."/>
            <person name="Sakai Y."/>
            <person name="Nanatani K."/>
            <person name="Yabe S."/>
            <person name="Oetari A."/>
            <person name="Sjamsuridzal W."/>
        </authorList>
    </citation>
    <scope>NUCLEOTIDE SEQUENCE [LARGE SCALE GENOMIC DNA]</scope>
    <source>
        <strain evidence="4">SL3-2-4</strain>
    </source>
</reference>
<gene>
    <name evidence="3" type="ORF">GTS_57160</name>
</gene>
<dbReference type="Proteomes" id="UP000298860">
    <property type="component" value="Unassembled WGS sequence"/>
</dbReference>
<dbReference type="Gene3D" id="3.10.450.30">
    <property type="entry name" value="Microbial ribonucleases"/>
    <property type="match status" value="1"/>
</dbReference>
<dbReference type="Pfam" id="PF00545">
    <property type="entry name" value="Ribonuclease"/>
    <property type="match status" value="1"/>
</dbReference>
<protein>
    <submittedName>
        <fullName evidence="3">Uncharacterized protein</fullName>
    </submittedName>
</protein>
<keyword evidence="1" id="KW-0540">Nuclease</keyword>
<proteinExistence type="predicted"/>
<sequence length="334" mass="36046">MATDLHNHLKTLAANNSSEDLDALEEFWTRVGGTADSAILSALPRTLDIISRALADYSDKIQQTHDRMIDAIKDVALEVLGAAALVTIGELLTGGLVTLFTGAGGELVASRATARIAAIASELLTALGGSIAIASVAEAAAGLTMAISSTPDPNVEATEATRVGNQVGGDLSAEKLVDERLGNLDEDTRATIKETIGRAEGGNVRFPGREGIEFQNSDGKLPLRESDYYHEWTVAKNGQKRGVRRIIERYSGRLDHLKVGQRPRSGKIVFLPQNTTYRRGRCVTSLLQDLLPTRSRSLLLAFGRSPPAIKSKSGLQWWDYTALSYSPWYTSGRI</sequence>
<dbReference type="InterPro" id="IPR016191">
    <property type="entry name" value="Ribonuclease/ribotoxin"/>
</dbReference>
<dbReference type="GO" id="GO:0016787">
    <property type="term" value="F:hydrolase activity"/>
    <property type="evidence" value="ECO:0007669"/>
    <property type="project" value="UniProtKB-KW"/>
</dbReference>
<dbReference type="InterPro" id="IPR000026">
    <property type="entry name" value="N1-like"/>
</dbReference>
<comment type="caution">
    <text evidence="3">The sequence shown here is derived from an EMBL/GenBank/DDBJ whole genome shotgun (WGS) entry which is preliminary data.</text>
</comment>
<dbReference type="GO" id="GO:0004521">
    <property type="term" value="F:RNA endonuclease activity"/>
    <property type="evidence" value="ECO:0007669"/>
    <property type="project" value="InterPro"/>
</dbReference>
<dbReference type="RefSeq" id="WP_137816977.1">
    <property type="nucleotide sequence ID" value="NZ_BJFL01000108.1"/>
</dbReference>
<dbReference type="EMBL" id="BJFL01000108">
    <property type="protein sequence ID" value="GDY34083.1"/>
    <property type="molecule type" value="Genomic_DNA"/>
</dbReference>